<dbReference type="Pfam" id="PF13116">
    <property type="entry name" value="YhdP"/>
    <property type="match status" value="1"/>
</dbReference>
<evidence type="ECO:0000256" key="1">
    <source>
        <dbReference type="SAM" id="MobiDB-lite"/>
    </source>
</evidence>
<dbReference type="InterPro" id="IPR025263">
    <property type="entry name" value="YhdP_central"/>
</dbReference>
<dbReference type="NCBIfam" id="TIGR02099">
    <property type="entry name" value="YhdP family protein"/>
    <property type="match status" value="1"/>
</dbReference>
<evidence type="ECO:0000313" key="4">
    <source>
        <dbReference type="EMBL" id="MFG6447490.1"/>
    </source>
</evidence>
<feature type="transmembrane region" description="Helical" evidence="2">
    <location>
        <begin position="21"/>
        <end position="44"/>
    </location>
</feature>
<keyword evidence="2" id="KW-0812">Transmembrane</keyword>
<comment type="caution">
    <text evidence="4">The sequence shown here is derived from an EMBL/GenBank/DDBJ whole genome shotgun (WGS) entry which is preliminary data.</text>
</comment>
<proteinExistence type="predicted"/>
<feature type="compositionally biased region" description="Basic and acidic residues" evidence="1">
    <location>
        <begin position="1321"/>
        <end position="1332"/>
    </location>
</feature>
<dbReference type="PANTHER" id="PTHR38690:SF1">
    <property type="entry name" value="PROTEASE"/>
    <property type="match status" value="1"/>
</dbReference>
<keyword evidence="2" id="KW-0472">Membrane</keyword>
<evidence type="ECO:0000313" key="5">
    <source>
        <dbReference type="Proteomes" id="UP001606099"/>
    </source>
</evidence>
<feature type="domain" description="YhdP central" evidence="3">
    <location>
        <begin position="19"/>
        <end position="1323"/>
    </location>
</feature>
<keyword evidence="5" id="KW-1185">Reference proteome</keyword>
<dbReference type="InterPro" id="IPR011836">
    <property type="entry name" value="YhdP"/>
</dbReference>
<reference evidence="4 5" key="1">
    <citation type="submission" date="2024-08" db="EMBL/GenBank/DDBJ databases">
        <authorList>
            <person name="Lu H."/>
        </authorList>
    </citation>
    <scope>NUCLEOTIDE SEQUENCE [LARGE SCALE GENOMIC DNA]</scope>
    <source>
        <strain evidence="4 5">BYS180W</strain>
    </source>
</reference>
<name>A0ABW7FT99_9BURK</name>
<gene>
    <name evidence="4" type="ORF">ACG0Z6_04430</name>
</gene>
<evidence type="ECO:0000256" key="2">
    <source>
        <dbReference type="SAM" id="Phobius"/>
    </source>
</evidence>
<dbReference type="EMBL" id="JBIGHZ010000002">
    <property type="protein sequence ID" value="MFG6447490.1"/>
    <property type="molecule type" value="Genomic_DNA"/>
</dbReference>
<dbReference type="RefSeq" id="WP_394458896.1">
    <property type="nucleotide sequence ID" value="NZ_JBIGHZ010000002.1"/>
</dbReference>
<sequence length="1353" mass="147790">MSRTAALRRLAKRPALWLRRAIFGVLALGLLLFVGTLAALHGFILPHINEWRPQIEQQASRALGVQLRLGELRHRPEGLAPALDLLDVRLIDAQGRQALHLPRVSAALSARSLLALELRFARLELYAPELLLLRDAKGRLSVAGLDVASGANTEASDQLMDWFFNQPQFVISAGRVLWQDELRQAPRLELQQLEFKLRNGLARHSFELSATPPAGWGERFRLQGSFRQPLLARAGELRSWSGTLQGELPRADVRQLRRHIDLPFELDEGLGRLAAKVSIEHGELRQASLDMALDKVMLRLAPHLAPLQLAKIEGRLSAARSAEHWSLEAQQLGFISSDGKAWPASDWSVQVQHAPNDPLAVRGGSVQAQHMDLAQAAHILQRLPLGAQQLQVLAQMQPQGRLEQAKAKWEGPLQAPRRYQLQGELLGLSLRPGEASTSAPHQLARPGVQGAELRFDLNERGGQARLRINKGSLSLPGVFEEAALPLTQLQAELNWRQAATQDGAAWRLQEVELAQLRLANADLRGELRGRWRASAQPLGELELNGQLNEVRATRVAAYLPLSLGAHARSYVRHALLGGQAQQARLRLKGPLDEFPFAQPQSRGEFSVALQVRDVRLAYVPSHPAEAGLPAYVSPWPEMERVQGELVFERAGMQLRRARAQLMGVELSNVQAQIPDLGHSNPVLDVSGLARGTLTDMLRFVRNSPVGGMTRHALDQAQAGGNAQLRLDLNIPLNHSDATRVKGQLQLADNSLRLRPDLPQFTDIQGQVDFNERGLQLGPTQLRTLGGNARLEGGSQPDGSLRFGAQGQVSAEGLRAATELGLTSRLAGFMSGSAPMAVEVLVRQAYTELNISSTLQGMSVELPAPLRKATDELWPLRYSQRSLPDSPAGVARDELRLELGKQVQAHYVRELPPQGEARVLRGAVGVHAPLPELPAQGVTARADTPLLSLDAWQRALPRLVGEAAEHGPGEGSYVPNQLSTRTQTLQVAGYALNKVVAGLTRDGPTWRATVDAEQLSGYLEFRPTLGSQPGRVYARLGRLALPRSEAESVERLLEQPPRSVPTLDIVVEDFELRGMRLGRLEVQAQQAAEAREWRLKRLLLDNPAAKLSAQGQWAAASGRSQRQTELDWRMEVHDAGALLTRLGHAEVVRKGQGQLSGHLSWAGSPLSPDYASMAGQLSVDVQDGQFLRADPGAARLLGVLSLQSLPRRLLLDFRDVYSQGFAFDSFRGEIRIEQGVARSDNLTMKGVHAVVRMQGSTHLASETQNLHVLVVPEINAGGAALAYAAVNPALALGTFVAQWLIGKPLAAANTDEFSITGSWTEPRVEQLQRRRDAPASTEPGASAPTSTPTATERP</sequence>
<feature type="region of interest" description="Disordered" evidence="1">
    <location>
        <begin position="1316"/>
        <end position="1353"/>
    </location>
</feature>
<accession>A0ABW7FT99</accession>
<protein>
    <submittedName>
        <fullName evidence="4">YhdP family protein</fullName>
    </submittedName>
</protein>
<feature type="compositionally biased region" description="Low complexity" evidence="1">
    <location>
        <begin position="1333"/>
        <end position="1353"/>
    </location>
</feature>
<organism evidence="4 5">
    <name type="scientific">Roseateles rivi</name>
    <dbReference type="NCBI Taxonomy" id="3299028"/>
    <lineage>
        <taxon>Bacteria</taxon>
        <taxon>Pseudomonadati</taxon>
        <taxon>Pseudomonadota</taxon>
        <taxon>Betaproteobacteria</taxon>
        <taxon>Burkholderiales</taxon>
        <taxon>Sphaerotilaceae</taxon>
        <taxon>Roseateles</taxon>
    </lineage>
</organism>
<evidence type="ECO:0000259" key="3">
    <source>
        <dbReference type="Pfam" id="PF13116"/>
    </source>
</evidence>
<dbReference type="Proteomes" id="UP001606099">
    <property type="component" value="Unassembled WGS sequence"/>
</dbReference>
<dbReference type="PANTHER" id="PTHR38690">
    <property type="entry name" value="PROTEASE-RELATED"/>
    <property type="match status" value="1"/>
</dbReference>
<keyword evidence="2" id="KW-1133">Transmembrane helix</keyword>